<dbReference type="PRINTS" id="PR00455">
    <property type="entry name" value="HTHTETR"/>
</dbReference>
<accession>A0A4R5WE30</accession>
<name>A0A4R5WE30_9MYCO</name>
<feature type="DNA-binding region" description="H-T-H motif" evidence="4">
    <location>
        <begin position="38"/>
        <end position="57"/>
    </location>
</feature>
<dbReference type="EMBL" id="JAUFSA010000002">
    <property type="protein sequence ID" value="MDP7738701.1"/>
    <property type="molecule type" value="Genomic_DNA"/>
</dbReference>
<keyword evidence="1" id="KW-0805">Transcription regulation</keyword>
<evidence type="ECO:0000259" key="5">
    <source>
        <dbReference type="PROSITE" id="PS50977"/>
    </source>
</evidence>
<dbReference type="InterPro" id="IPR050109">
    <property type="entry name" value="HTH-type_TetR-like_transc_reg"/>
</dbReference>
<dbReference type="PANTHER" id="PTHR30055">
    <property type="entry name" value="HTH-TYPE TRANSCRIPTIONAL REGULATOR RUTR"/>
    <property type="match status" value="1"/>
</dbReference>
<evidence type="ECO:0000256" key="3">
    <source>
        <dbReference type="ARBA" id="ARBA00023163"/>
    </source>
</evidence>
<dbReference type="GO" id="GO:0003700">
    <property type="term" value="F:DNA-binding transcription factor activity"/>
    <property type="evidence" value="ECO:0007669"/>
    <property type="project" value="TreeGrafter"/>
</dbReference>
<dbReference type="PROSITE" id="PS50977">
    <property type="entry name" value="HTH_TETR_2"/>
    <property type="match status" value="1"/>
</dbReference>
<dbReference type="InterPro" id="IPR001647">
    <property type="entry name" value="HTH_TetR"/>
</dbReference>
<proteinExistence type="predicted"/>
<keyword evidence="2 4" id="KW-0238">DNA-binding</keyword>
<comment type="caution">
    <text evidence="6">The sequence shown here is derived from an EMBL/GenBank/DDBJ whole genome shotgun (WGS) entry which is preliminary data.</text>
</comment>
<evidence type="ECO:0000256" key="1">
    <source>
        <dbReference type="ARBA" id="ARBA00023015"/>
    </source>
</evidence>
<dbReference type="RefSeq" id="WP_065045297.1">
    <property type="nucleotide sequence ID" value="NZ_JAUFSA010000002.1"/>
</dbReference>
<gene>
    <name evidence="6" type="ORF">QXL92_28600</name>
</gene>
<dbReference type="Gene3D" id="1.10.357.10">
    <property type="entry name" value="Tetracycline Repressor, domain 2"/>
    <property type="match status" value="1"/>
</dbReference>
<dbReference type="Pfam" id="PF00440">
    <property type="entry name" value="TetR_N"/>
    <property type="match status" value="1"/>
</dbReference>
<dbReference type="InterPro" id="IPR009057">
    <property type="entry name" value="Homeodomain-like_sf"/>
</dbReference>
<evidence type="ECO:0000256" key="4">
    <source>
        <dbReference type="PROSITE-ProRule" id="PRU00335"/>
    </source>
</evidence>
<dbReference type="GO" id="GO:0000976">
    <property type="term" value="F:transcription cis-regulatory region binding"/>
    <property type="evidence" value="ECO:0007669"/>
    <property type="project" value="TreeGrafter"/>
</dbReference>
<dbReference type="Proteomes" id="UP001229081">
    <property type="component" value="Unassembled WGS sequence"/>
</dbReference>
<evidence type="ECO:0000256" key="2">
    <source>
        <dbReference type="ARBA" id="ARBA00023125"/>
    </source>
</evidence>
<dbReference type="AlphaFoldDB" id="A0A4R5WE30"/>
<evidence type="ECO:0000313" key="7">
    <source>
        <dbReference type="Proteomes" id="UP001229081"/>
    </source>
</evidence>
<evidence type="ECO:0000313" key="6">
    <source>
        <dbReference type="EMBL" id="MDP7738701.1"/>
    </source>
</evidence>
<keyword evidence="3" id="KW-0804">Transcription</keyword>
<protein>
    <submittedName>
        <fullName evidence="6">TetR family transcriptional regulator</fullName>
    </submittedName>
</protein>
<reference evidence="6" key="1">
    <citation type="submission" date="2023-06" db="EMBL/GenBank/DDBJ databases">
        <title>Identification of two novel mycobacterium reveal diversities and complexities of Mycobacterium gordonae clade.</title>
        <authorList>
            <person name="Matsumoto Y."/>
            <person name="Nakamura S."/>
            <person name="Motooka D."/>
            <person name="Fukushima K."/>
        </authorList>
    </citation>
    <scope>NUCLEOTIDE SEQUENCE</scope>
    <source>
        <strain evidence="6">TY812</strain>
    </source>
</reference>
<dbReference type="SUPFAM" id="SSF46689">
    <property type="entry name" value="Homeodomain-like"/>
    <property type="match status" value="1"/>
</dbReference>
<organism evidence="6 7">
    <name type="scientific">Mycobacterium paragordonae</name>
    <dbReference type="NCBI Taxonomy" id="1389713"/>
    <lineage>
        <taxon>Bacteria</taxon>
        <taxon>Bacillati</taxon>
        <taxon>Actinomycetota</taxon>
        <taxon>Actinomycetes</taxon>
        <taxon>Mycobacteriales</taxon>
        <taxon>Mycobacteriaceae</taxon>
        <taxon>Mycobacterium</taxon>
    </lineage>
</organism>
<feature type="domain" description="HTH tetR-type" evidence="5">
    <location>
        <begin position="15"/>
        <end position="75"/>
    </location>
</feature>
<dbReference type="PANTHER" id="PTHR30055:SF234">
    <property type="entry name" value="HTH-TYPE TRANSCRIPTIONAL REGULATOR BETI"/>
    <property type="match status" value="1"/>
</dbReference>
<dbReference type="Gene3D" id="1.10.10.60">
    <property type="entry name" value="Homeodomain-like"/>
    <property type="match status" value="1"/>
</dbReference>
<sequence>MSATHPTSLRDRRRTELLTLILDTAQRLFAQHGFAAVTTDEIAATAGISISTYYRHAPSKERLLTAPVEQAIASITTSYNTRPCTESVADSFINFLADSLGKIADHNSGHWKQAMQTAPHLFNDTALICDNQTRQLVATVASRMDTDPATDIRPALLIHTGLATAKVVLQRWLDTNTAAYPPLHTQLEQALRITLAGFH</sequence>